<proteinExistence type="predicted"/>
<accession>A8RHU2</accession>
<protein>
    <submittedName>
        <fullName evidence="2">Uncharacterized protein</fullName>
    </submittedName>
</protein>
<reference evidence="2 3" key="2">
    <citation type="submission" date="2007-09" db="EMBL/GenBank/DDBJ databases">
        <title>Draft genome sequence of Clostridium bolteae (ATCC BAA-613).</title>
        <authorList>
            <person name="Sudarsanam P."/>
            <person name="Ley R."/>
            <person name="Guruge J."/>
            <person name="Turnbaugh P.J."/>
            <person name="Mahowald M."/>
            <person name="Liep D."/>
            <person name="Gordon J."/>
        </authorList>
    </citation>
    <scope>NUCLEOTIDE SEQUENCE [LARGE SCALE GENOMIC DNA]</scope>
    <source>
        <strain evidence="3">ATCC BAA-613 / DSM 15670 / CCUG 46953 / JCM 12243 / WAL 16351</strain>
    </source>
</reference>
<evidence type="ECO:0000256" key="1">
    <source>
        <dbReference type="SAM" id="Phobius"/>
    </source>
</evidence>
<dbReference type="EMBL" id="ABCC02000009">
    <property type="protein sequence ID" value="EDP19070.1"/>
    <property type="molecule type" value="Genomic_DNA"/>
</dbReference>
<name>A8RHU2_ENTBW</name>
<sequence length="74" mass="9227">MGISHFVHVFPGCMANYMGFDFSRQWRFNNFVTFFLTFETFVIFFIYLLWFSRCLHLYFVHFASHIFTFMLQYY</sequence>
<keyword evidence="1" id="KW-1133">Transmembrane helix</keyword>
<reference evidence="2 3" key="1">
    <citation type="submission" date="2007-08" db="EMBL/GenBank/DDBJ databases">
        <authorList>
            <person name="Fulton L."/>
            <person name="Clifton S."/>
            <person name="Fulton B."/>
            <person name="Xu J."/>
            <person name="Minx P."/>
            <person name="Pepin K.H."/>
            <person name="Johnson M."/>
            <person name="Thiruvilangam P."/>
            <person name="Bhonagiri V."/>
            <person name="Nash W.E."/>
            <person name="Mardis E.R."/>
            <person name="Wilson R.K."/>
        </authorList>
    </citation>
    <scope>NUCLEOTIDE SEQUENCE [LARGE SCALE GENOMIC DNA]</scope>
    <source>
        <strain evidence="3">ATCC BAA-613 / DSM 15670 / CCUG 46953 / JCM 12243 / WAL 16351</strain>
    </source>
</reference>
<organism evidence="2 3">
    <name type="scientific">Enterocloster bolteae (strain ATCC BAA-613 / DSM 15670 / CCUG 46953 / JCM 12243 / WAL 16351)</name>
    <name type="common">Clostridium bolteae</name>
    <dbReference type="NCBI Taxonomy" id="411902"/>
    <lineage>
        <taxon>Bacteria</taxon>
        <taxon>Bacillati</taxon>
        <taxon>Bacillota</taxon>
        <taxon>Clostridia</taxon>
        <taxon>Lachnospirales</taxon>
        <taxon>Lachnospiraceae</taxon>
        <taxon>Enterocloster</taxon>
    </lineage>
</organism>
<gene>
    <name evidence="2" type="ORF">CLOBOL_00506</name>
</gene>
<dbReference type="PaxDb" id="411902-CLOBOL_00506"/>
<dbReference type="AlphaFoldDB" id="A8RHU2"/>
<keyword evidence="1" id="KW-0472">Membrane</keyword>
<keyword evidence="1" id="KW-0812">Transmembrane</keyword>
<dbReference type="HOGENOM" id="CLU_2681140_0_0_9"/>
<feature type="transmembrane region" description="Helical" evidence="1">
    <location>
        <begin position="28"/>
        <end position="49"/>
    </location>
</feature>
<comment type="caution">
    <text evidence="2">The sequence shown here is derived from an EMBL/GenBank/DDBJ whole genome shotgun (WGS) entry which is preliminary data.</text>
</comment>
<evidence type="ECO:0000313" key="3">
    <source>
        <dbReference type="Proteomes" id="UP000005396"/>
    </source>
</evidence>
<evidence type="ECO:0000313" key="2">
    <source>
        <dbReference type="EMBL" id="EDP19070.1"/>
    </source>
</evidence>
<dbReference type="Proteomes" id="UP000005396">
    <property type="component" value="Unassembled WGS sequence"/>
</dbReference>